<dbReference type="GO" id="GO:0005886">
    <property type="term" value="C:plasma membrane"/>
    <property type="evidence" value="ECO:0007669"/>
    <property type="project" value="UniProtKB-SubCell"/>
</dbReference>
<evidence type="ECO:0000256" key="4">
    <source>
        <dbReference type="ARBA" id="ARBA00022989"/>
    </source>
</evidence>
<protein>
    <submittedName>
        <fullName evidence="7">Biopolymer transport protein ExbD/TolR</fullName>
    </submittedName>
</protein>
<evidence type="ECO:0000256" key="2">
    <source>
        <dbReference type="ARBA" id="ARBA00022475"/>
    </source>
</evidence>
<evidence type="ECO:0000256" key="3">
    <source>
        <dbReference type="ARBA" id="ARBA00022692"/>
    </source>
</evidence>
<accession>A0A3B1BI57</accession>
<organism evidence="7">
    <name type="scientific">hydrothermal vent metagenome</name>
    <dbReference type="NCBI Taxonomy" id="652676"/>
    <lineage>
        <taxon>unclassified sequences</taxon>
        <taxon>metagenomes</taxon>
        <taxon>ecological metagenomes</taxon>
    </lineage>
</organism>
<reference evidence="7" key="1">
    <citation type="submission" date="2018-06" db="EMBL/GenBank/DDBJ databases">
        <authorList>
            <person name="Zhirakovskaya E."/>
        </authorList>
    </citation>
    <scope>NUCLEOTIDE SEQUENCE</scope>
</reference>
<evidence type="ECO:0000313" key="7">
    <source>
        <dbReference type="EMBL" id="VAX04557.1"/>
    </source>
</evidence>
<keyword evidence="4 6" id="KW-1133">Transmembrane helix</keyword>
<name>A0A3B1BI57_9ZZZZ</name>
<proteinExistence type="predicted"/>
<dbReference type="EMBL" id="UOFV01000478">
    <property type="protein sequence ID" value="VAX04557.1"/>
    <property type="molecule type" value="Genomic_DNA"/>
</dbReference>
<dbReference type="Pfam" id="PF02472">
    <property type="entry name" value="ExbD"/>
    <property type="match status" value="1"/>
</dbReference>
<dbReference type="GO" id="GO:0022857">
    <property type="term" value="F:transmembrane transporter activity"/>
    <property type="evidence" value="ECO:0007669"/>
    <property type="project" value="InterPro"/>
</dbReference>
<dbReference type="InterPro" id="IPR003400">
    <property type="entry name" value="ExbD"/>
</dbReference>
<dbReference type="PANTHER" id="PTHR30558">
    <property type="entry name" value="EXBD MEMBRANE COMPONENT OF PMF-DRIVEN MACROMOLECULE IMPORT SYSTEM"/>
    <property type="match status" value="1"/>
</dbReference>
<evidence type="ECO:0000256" key="6">
    <source>
        <dbReference type="SAM" id="Phobius"/>
    </source>
</evidence>
<keyword evidence="2" id="KW-1003">Cell membrane</keyword>
<keyword evidence="3 6" id="KW-0812">Transmembrane</keyword>
<dbReference type="Gene3D" id="3.30.420.270">
    <property type="match status" value="1"/>
</dbReference>
<sequence length="140" mass="15734">MNISPKQKEALDVNITPLIDVVFLLLIFFMVSTTFERESEIEIMLPQATTDKKVTDDFVMQVTVDAEGTYYVNNKRVINTKLTTLMKAMQEVAGDRKDPPIILSADAKTPHQSVITVMDAASRLGFVHLNFATTRTPEEQ</sequence>
<dbReference type="PANTHER" id="PTHR30558:SF3">
    <property type="entry name" value="BIOPOLYMER TRANSPORT PROTEIN EXBD-RELATED"/>
    <property type="match status" value="1"/>
</dbReference>
<evidence type="ECO:0000256" key="5">
    <source>
        <dbReference type="ARBA" id="ARBA00023136"/>
    </source>
</evidence>
<evidence type="ECO:0000256" key="1">
    <source>
        <dbReference type="ARBA" id="ARBA00004162"/>
    </source>
</evidence>
<feature type="transmembrane region" description="Helical" evidence="6">
    <location>
        <begin position="15"/>
        <end position="35"/>
    </location>
</feature>
<comment type="subcellular location">
    <subcellularLocation>
        <location evidence="1">Cell membrane</location>
        <topology evidence="1">Single-pass membrane protein</topology>
    </subcellularLocation>
</comment>
<keyword evidence="5 6" id="KW-0472">Membrane</keyword>
<gene>
    <name evidence="7" type="ORF">MNBD_GAMMA19-1078</name>
</gene>
<dbReference type="AlphaFoldDB" id="A0A3B1BI57"/>